<proteinExistence type="predicted"/>
<organism evidence="1">
    <name type="scientific">Oceaniferula spumae</name>
    <dbReference type="NCBI Taxonomy" id="2979115"/>
    <lineage>
        <taxon>Bacteria</taxon>
        <taxon>Pseudomonadati</taxon>
        <taxon>Verrucomicrobiota</taxon>
        <taxon>Verrucomicrobiia</taxon>
        <taxon>Verrucomicrobiales</taxon>
        <taxon>Verrucomicrobiaceae</taxon>
        <taxon>Oceaniferula</taxon>
    </lineage>
</organism>
<dbReference type="Gene3D" id="3.30.428.10">
    <property type="entry name" value="HIT-like"/>
    <property type="match status" value="1"/>
</dbReference>
<dbReference type="SUPFAM" id="SSF54197">
    <property type="entry name" value="HIT-like"/>
    <property type="match status" value="1"/>
</dbReference>
<evidence type="ECO:0000313" key="1">
    <source>
        <dbReference type="EMBL" id="BDS05261.1"/>
    </source>
</evidence>
<dbReference type="KEGG" id="osu:NT6N_03010"/>
<dbReference type="AlphaFoldDB" id="A0AAT9FGY7"/>
<sequence length="194" mass="22515">MAANLFYTARLSSTFDKNKMNAFRAPDHLVVHETDHWTINHRVNSELPGYFMVGSKMDTNDLSSLSKEALFELGLLLARLQQIITEQLSPSHFYVGRYGHMKEHTIHFHVIPVYDWVARAFYSDERYRALRQFYTPGVYDDGSDSTFDGADMTLFIWREFCESKTPPQIHGPTVQETVEMVRKKIVEQGETSDR</sequence>
<name>A0AAT9FGY7_9BACT</name>
<dbReference type="EMBL" id="AP026866">
    <property type="protein sequence ID" value="BDS05261.1"/>
    <property type="molecule type" value="Genomic_DNA"/>
</dbReference>
<protein>
    <submittedName>
        <fullName evidence="1">HIT family protein</fullName>
    </submittedName>
</protein>
<accession>A0AAT9FGY7</accession>
<dbReference type="InterPro" id="IPR036265">
    <property type="entry name" value="HIT-like_sf"/>
</dbReference>
<reference evidence="1" key="1">
    <citation type="submission" date="2024-07" db="EMBL/GenBank/DDBJ databases">
        <title>Complete genome sequence of Verrucomicrobiaceae bacterium NT6N.</title>
        <authorList>
            <person name="Huang C."/>
            <person name="Takami H."/>
            <person name="Hamasaki K."/>
        </authorList>
    </citation>
    <scope>NUCLEOTIDE SEQUENCE</scope>
    <source>
        <strain evidence="1">NT6N</strain>
    </source>
</reference>
<gene>
    <name evidence="1" type="ORF">NT6N_03010</name>
</gene>